<comment type="caution">
    <text evidence="1">The sequence shown here is derived from an EMBL/GenBank/DDBJ whole genome shotgun (WGS) entry which is preliminary data.</text>
</comment>
<keyword evidence="2" id="KW-1185">Reference proteome</keyword>
<evidence type="ECO:0000313" key="1">
    <source>
        <dbReference type="EMBL" id="RUS98350.1"/>
    </source>
</evidence>
<organism evidence="1 2">
    <name type="scientific">Trichormus variabilis SAG 1403-4b</name>
    <dbReference type="NCBI Taxonomy" id="447716"/>
    <lineage>
        <taxon>Bacteria</taxon>
        <taxon>Bacillati</taxon>
        <taxon>Cyanobacteriota</taxon>
        <taxon>Cyanophyceae</taxon>
        <taxon>Nostocales</taxon>
        <taxon>Nostocaceae</taxon>
        <taxon>Trichormus</taxon>
    </lineage>
</organism>
<evidence type="ECO:0000313" key="2">
    <source>
        <dbReference type="Proteomes" id="UP000276103"/>
    </source>
</evidence>
<dbReference type="EMBL" id="RSCM01000003">
    <property type="protein sequence ID" value="RUS98350.1"/>
    <property type="molecule type" value="Genomic_DNA"/>
</dbReference>
<gene>
    <name evidence="1" type="ORF">DSM107003_14380</name>
</gene>
<name>A0A3S1CU66_ANAVA</name>
<protein>
    <submittedName>
        <fullName evidence="1">Uncharacterized protein</fullName>
    </submittedName>
</protein>
<proteinExistence type="predicted"/>
<dbReference type="AlphaFoldDB" id="A0A3S1CU66"/>
<sequence>MQRWLDWERSYLGREPDLFAPSLGFSIKIKTKLAENQFSKLQWYACLKDIILTNVITKTK</sequence>
<dbReference type="Proteomes" id="UP000276103">
    <property type="component" value="Unassembled WGS sequence"/>
</dbReference>
<accession>A0A3S1CU66</accession>
<reference evidence="1 2" key="1">
    <citation type="journal article" date="2019" name="Genome Biol. Evol.">
        <title>Day and night: Metabolic profiles and evolutionary relationships of six axenic non-marine cyanobacteria.</title>
        <authorList>
            <person name="Will S.E."/>
            <person name="Henke P."/>
            <person name="Boedeker C."/>
            <person name="Huang S."/>
            <person name="Brinkmann H."/>
            <person name="Rohde M."/>
            <person name="Jarek M."/>
            <person name="Friedl T."/>
            <person name="Seufert S."/>
            <person name="Schumacher M."/>
            <person name="Overmann J."/>
            <person name="Neumann-Schaal M."/>
            <person name="Petersen J."/>
        </authorList>
    </citation>
    <scope>NUCLEOTIDE SEQUENCE [LARGE SCALE GENOMIC DNA]</scope>
    <source>
        <strain evidence="1 2">SAG 1403-4b</strain>
    </source>
</reference>